<evidence type="ECO:0000313" key="2">
    <source>
        <dbReference type="Proteomes" id="UP000257323"/>
    </source>
</evidence>
<comment type="caution">
    <text evidence="1">The sequence shown here is derived from an EMBL/GenBank/DDBJ whole genome shotgun (WGS) entry which is preliminary data.</text>
</comment>
<dbReference type="AlphaFoldDB" id="A0A3E2BM15"/>
<protein>
    <submittedName>
        <fullName evidence="1">Uncharacterized protein</fullName>
    </submittedName>
</protein>
<proteinExistence type="predicted"/>
<organism evidence="1 2">
    <name type="scientific">Candidatus Saccharicenans subterraneus</name>
    <dbReference type="NCBI Taxonomy" id="2508984"/>
    <lineage>
        <taxon>Bacteria</taxon>
        <taxon>Candidatus Aminicenantota</taxon>
        <taxon>Candidatus Aminicenantia</taxon>
        <taxon>Candidatus Aminicenantales</taxon>
        <taxon>Candidatus Saccharicenantaceae</taxon>
        <taxon>Candidatus Saccharicenans</taxon>
    </lineage>
</organism>
<name>A0A3E2BM15_9BACT</name>
<sequence>MATARAPIMRYYQPGIIINPKRFSSYIFMVYPLAAVLTHKTF</sequence>
<evidence type="ECO:0000313" key="1">
    <source>
        <dbReference type="EMBL" id="RFT15692.1"/>
    </source>
</evidence>
<reference evidence="1 2" key="1">
    <citation type="submission" date="2018-08" db="EMBL/GenBank/DDBJ databases">
        <title>Genome analysis of the thermophilic bacterium of the candidate phylum Aminicenantes from deep subsurface aquifer revealed its physiology and ecological role.</title>
        <authorList>
            <person name="Kadnikov V.V."/>
            <person name="Mardanov A.V."/>
            <person name="Beletsky A.V."/>
            <person name="Karnachuk O.V."/>
            <person name="Ravin N.V."/>
        </authorList>
    </citation>
    <scope>NUCLEOTIDE SEQUENCE [LARGE SCALE GENOMIC DNA]</scope>
    <source>
        <strain evidence="1">BY38</strain>
    </source>
</reference>
<dbReference type="Proteomes" id="UP000257323">
    <property type="component" value="Unassembled WGS sequence"/>
</dbReference>
<accession>A0A3E2BM15</accession>
<gene>
    <name evidence="1" type="ORF">OP8BY_0067</name>
</gene>
<dbReference type="EMBL" id="QUAH01000007">
    <property type="protein sequence ID" value="RFT15692.1"/>
    <property type="molecule type" value="Genomic_DNA"/>
</dbReference>